<organism evidence="1 2">
    <name type="scientific">Acetobacter persici</name>
    <dbReference type="NCBI Taxonomy" id="1076596"/>
    <lineage>
        <taxon>Bacteria</taxon>
        <taxon>Pseudomonadati</taxon>
        <taxon>Pseudomonadota</taxon>
        <taxon>Alphaproteobacteria</taxon>
        <taxon>Acetobacterales</taxon>
        <taxon>Acetobacteraceae</taxon>
        <taxon>Acetobacter</taxon>
    </lineage>
</organism>
<sequence>MQGLAGNVIKGIEEFCRSVHLDWDIPEKPTSRPPTVADWVMERPLKDLHIYLSAPNRTLVPDARDKESTRLIREIPDQVYFVGPLVYLDMQGGQEASDIATEVFRFLGDSGAGRGADALREACDALLGVALDAKFKTEFDKETLYYAKVCRNCLKRDSFQITGQQFRTQKKINSKGLWVVMPSDWTSFLRVVEHEGDTRSDVLRRASEWQSILHIAVSGQQGPQWHTPFEPYYEHQPFMAASLSTPPTGLERAFDNRYLASTSEFNLLNLILCRG</sequence>
<geneLocation type="plasmid" evidence="2">
    <name>pac1084_1</name>
</geneLocation>
<evidence type="ECO:0000313" key="1">
    <source>
        <dbReference type="EMBL" id="AQT06565.1"/>
    </source>
</evidence>
<dbReference type="AlphaFoldDB" id="A0A1U9LJD2"/>
<accession>A0A1U9LJD2</accession>
<gene>
    <name evidence="1" type="ORF">A0U91_16285</name>
</gene>
<name>A0A1U9LJD2_9PROT</name>
<dbReference type="Proteomes" id="UP000189055">
    <property type="component" value="Plasmid pAC1084_1"/>
</dbReference>
<dbReference type="KEGG" id="aper:A0U91_16285"/>
<keyword evidence="1" id="KW-0614">Plasmid</keyword>
<protein>
    <submittedName>
        <fullName evidence="1">Uncharacterized protein</fullName>
    </submittedName>
</protein>
<reference evidence="1 2" key="1">
    <citation type="submission" date="2016-03" db="EMBL/GenBank/DDBJ databases">
        <title>Acetic acid bacteria sequencing.</title>
        <authorList>
            <person name="Brandt J."/>
            <person name="Jakob F."/>
            <person name="Vogel R.F."/>
        </authorList>
    </citation>
    <scope>NUCLEOTIDE SEQUENCE [LARGE SCALE GENOMIC DNA]</scope>
    <source>
        <strain evidence="1 2">TMW2.1084</strain>
        <plasmid evidence="2">pac1084_1</plasmid>
    </source>
</reference>
<proteinExistence type="predicted"/>
<dbReference type="EMBL" id="CP014688">
    <property type="protein sequence ID" value="AQT06565.1"/>
    <property type="molecule type" value="Genomic_DNA"/>
</dbReference>
<evidence type="ECO:0000313" key="2">
    <source>
        <dbReference type="Proteomes" id="UP000189055"/>
    </source>
</evidence>